<protein>
    <submittedName>
        <fullName evidence="4">D-lysine 5,6-aminomutase beta subunit</fullName>
        <ecNumber evidence="4">5.4.3.4</ecNumber>
    </submittedName>
</protein>
<dbReference type="InterPro" id="IPR050554">
    <property type="entry name" value="Met_Synthase/Corrinoid"/>
</dbReference>
<dbReference type="InterPro" id="IPR006158">
    <property type="entry name" value="Cobalamin-bd"/>
</dbReference>
<dbReference type="GO" id="GO:0008705">
    <property type="term" value="F:methionine synthase activity"/>
    <property type="evidence" value="ECO:0007669"/>
    <property type="project" value="TreeGrafter"/>
</dbReference>
<accession>A0A161YKW4</accession>
<dbReference type="EMBL" id="LWAE01000003">
    <property type="protein sequence ID" value="KZL91192.1"/>
    <property type="molecule type" value="Genomic_DNA"/>
</dbReference>
<dbReference type="PANTHER" id="PTHR45833">
    <property type="entry name" value="METHIONINE SYNTHASE"/>
    <property type="match status" value="1"/>
</dbReference>
<dbReference type="GO" id="GO:0016853">
    <property type="term" value="F:isomerase activity"/>
    <property type="evidence" value="ECO:0007669"/>
    <property type="project" value="UniProtKB-KW"/>
</dbReference>
<dbReference type="GO" id="GO:0046872">
    <property type="term" value="F:metal ion binding"/>
    <property type="evidence" value="ECO:0007669"/>
    <property type="project" value="UniProtKB-KW"/>
</dbReference>
<name>A0A161YKW4_9CLOT</name>
<dbReference type="Pfam" id="PF02310">
    <property type="entry name" value="B12-binding"/>
    <property type="match status" value="1"/>
</dbReference>
<evidence type="ECO:0000313" key="4">
    <source>
        <dbReference type="EMBL" id="KZL91192.1"/>
    </source>
</evidence>
<evidence type="ECO:0000259" key="3">
    <source>
        <dbReference type="PROSITE" id="PS51332"/>
    </source>
</evidence>
<keyword evidence="1" id="KW-0479">Metal-binding</keyword>
<keyword evidence="4" id="KW-0413">Isomerase</keyword>
<dbReference type="GO" id="GO:0046653">
    <property type="term" value="P:tetrahydrofolate metabolic process"/>
    <property type="evidence" value="ECO:0007669"/>
    <property type="project" value="TreeGrafter"/>
</dbReference>
<dbReference type="InterPro" id="IPR036724">
    <property type="entry name" value="Cobalamin-bd_sf"/>
</dbReference>
<dbReference type="PANTHER" id="PTHR45833:SF1">
    <property type="entry name" value="METHIONINE SYNTHASE"/>
    <property type="match status" value="1"/>
</dbReference>
<dbReference type="PATRIC" id="fig|1121326.3.peg.2970"/>
<evidence type="ECO:0000313" key="5">
    <source>
        <dbReference type="Proteomes" id="UP000076603"/>
    </source>
</evidence>
<keyword evidence="5" id="KW-1185">Reference proteome</keyword>
<evidence type="ECO:0000256" key="2">
    <source>
        <dbReference type="ARBA" id="ARBA00023285"/>
    </source>
</evidence>
<dbReference type="AlphaFoldDB" id="A0A161YKW4"/>
<gene>
    <name evidence="4" type="primary">kamE</name>
    <name evidence="4" type="ORF">CLMAG_29500</name>
</gene>
<sequence>MMETEGFEVIDLGRDVPVRDFIDKAKEVGASIIVLSTLMTNTMNGMAEVIKILEEENLREKIKVMIGGWPISQGFADKIGADGYTTDVSKAAKFAKTLVSKMHSKNI</sequence>
<dbReference type="Gene3D" id="3.40.50.280">
    <property type="entry name" value="Cobalamin-binding domain"/>
    <property type="match status" value="1"/>
</dbReference>
<evidence type="ECO:0000256" key="1">
    <source>
        <dbReference type="ARBA" id="ARBA00022723"/>
    </source>
</evidence>
<feature type="domain" description="B12-binding" evidence="3">
    <location>
        <begin position="1"/>
        <end position="107"/>
    </location>
</feature>
<dbReference type="GO" id="GO:0031419">
    <property type="term" value="F:cobalamin binding"/>
    <property type="evidence" value="ECO:0007669"/>
    <property type="project" value="InterPro"/>
</dbReference>
<reference evidence="4 5" key="1">
    <citation type="submission" date="2016-04" db="EMBL/GenBank/DDBJ databases">
        <title>Genome sequence of Clostridium magnum DSM 2767.</title>
        <authorList>
            <person name="Poehlein A."/>
            <person name="Uhlig R."/>
            <person name="Fischer R."/>
            <person name="Bahl H."/>
            <person name="Daniel R."/>
        </authorList>
    </citation>
    <scope>NUCLEOTIDE SEQUENCE [LARGE SCALE GENOMIC DNA]</scope>
    <source>
        <strain evidence="4 5">DSM 2767</strain>
    </source>
</reference>
<dbReference type="SUPFAM" id="SSF52242">
    <property type="entry name" value="Cobalamin (vitamin B12)-binding domain"/>
    <property type="match status" value="1"/>
</dbReference>
<organism evidence="4 5">
    <name type="scientific">Clostridium magnum DSM 2767</name>
    <dbReference type="NCBI Taxonomy" id="1121326"/>
    <lineage>
        <taxon>Bacteria</taxon>
        <taxon>Bacillati</taxon>
        <taxon>Bacillota</taxon>
        <taxon>Clostridia</taxon>
        <taxon>Eubacteriales</taxon>
        <taxon>Clostridiaceae</taxon>
        <taxon>Clostridium</taxon>
    </lineage>
</organism>
<dbReference type="EC" id="5.4.3.4" evidence="4"/>
<proteinExistence type="predicted"/>
<dbReference type="Proteomes" id="UP000076603">
    <property type="component" value="Unassembled WGS sequence"/>
</dbReference>
<keyword evidence="2" id="KW-0170">Cobalt</keyword>
<comment type="caution">
    <text evidence="4">The sequence shown here is derived from an EMBL/GenBank/DDBJ whole genome shotgun (WGS) entry which is preliminary data.</text>
</comment>
<dbReference type="GO" id="GO:0050667">
    <property type="term" value="P:homocysteine metabolic process"/>
    <property type="evidence" value="ECO:0007669"/>
    <property type="project" value="TreeGrafter"/>
</dbReference>
<dbReference type="STRING" id="1121326.CLMAG_29500"/>
<dbReference type="GO" id="GO:0005829">
    <property type="term" value="C:cytosol"/>
    <property type="evidence" value="ECO:0007669"/>
    <property type="project" value="TreeGrafter"/>
</dbReference>
<dbReference type="PROSITE" id="PS51332">
    <property type="entry name" value="B12_BINDING"/>
    <property type="match status" value="1"/>
</dbReference>